<evidence type="ECO:0000256" key="1">
    <source>
        <dbReference type="SAM" id="MobiDB-lite"/>
    </source>
</evidence>
<dbReference type="SMART" id="SM00463">
    <property type="entry name" value="SMR"/>
    <property type="match status" value="1"/>
</dbReference>
<dbReference type="Proteomes" id="UP001642720">
    <property type="component" value="Unassembled WGS sequence"/>
</dbReference>
<dbReference type="CDD" id="cd14279">
    <property type="entry name" value="CUE"/>
    <property type="match status" value="1"/>
</dbReference>
<evidence type="ECO:0000259" key="2">
    <source>
        <dbReference type="PROSITE" id="PS50828"/>
    </source>
</evidence>
<dbReference type="RefSeq" id="XP_073553840.1">
    <property type="nucleotide sequence ID" value="XM_073707633.1"/>
</dbReference>
<dbReference type="Pfam" id="PF26286">
    <property type="entry name" value="UBA_10"/>
    <property type="match status" value="1"/>
</dbReference>
<accession>A0ABY2GP52</accession>
<reference evidence="3 4" key="1">
    <citation type="submission" date="2018-01" db="EMBL/GenBank/DDBJ databases">
        <title>Genome characterization of the sugarcane-associated fungus Trichoderma ghanense CCMA-1212 and their application in lignocelulose bioconversion.</title>
        <authorList>
            <person name="Steindorff A.S."/>
            <person name="Mendes T.D."/>
            <person name="Vilela E.S.D."/>
            <person name="Rodrigues D.S."/>
            <person name="Formighieri E.F."/>
            <person name="Melo I.S."/>
            <person name="Favaro L.C.L."/>
        </authorList>
    </citation>
    <scope>NUCLEOTIDE SEQUENCE [LARGE SCALE GENOMIC DNA]</scope>
    <source>
        <strain evidence="3 4">CCMA-1212</strain>
    </source>
</reference>
<feature type="region of interest" description="Disordered" evidence="1">
    <location>
        <begin position="176"/>
        <end position="218"/>
    </location>
</feature>
<comment type="caution">
    <text evidence="3">The sequence shown here is derived from an EMBL/GenBank/DDBJ whole genome shotgun (WGS) entry which is preliminary data.</text>
</comment>
<dbReference type="PROSITE" id="PS50828">
    <property type="entry name" value="SMR"/>
    <property type="match status" value="1"/>
</dbReference>
<evidence type="ECO:0000313" key="3">
    <source>
        <dbReference type="EMBL" id="TFA97638.1"/>
    </source>
</evidence>
<dbReference type="InterPro" id="IPR052772">
    <property type="entry name" value="Endo/PolyKinase_Domain-Protein"/>
</dbReference>
<name>A0ABY2GP52_9HYPO</name>
<dbReference type="PANTHER" id="PTHR46535">
    <property type="entry name" value="NEDD4-BINDING PROTEIN 2"/>
    <property type="match status" value="1"/>
</dbReference>
<organism evidence="3 4">
    <name type="scientific">Trichoderma ghanense</name>
    <dbReference type="NCBI Taxonomy" id="65468"/>
    <lineage>
        <taxon>Eukaryota</taxon>
        <taxon>Fungi</taxon>
        <taxon>Dikarya</taxon>
        <taxon>Ascomycota</taxon>
        <taxon>Pezizomycotina</taxon>
        <taxon>Sordariomycetes</taxon>
        <taxon>Hypocreomycetidae</taxon>
        <taxon>Hypocreales</taxon>
        <taxon>Hypocreaceae</taxon>
        <taxon>Trichoderma</taxon>
    </lineage>
</organism>
<dbReference type="Gene3D" id="3.30.1370.110">
    <property type="match status" value="1"/>
</dbReference>
<dbReference type="InterPro" id="IPR058864">
    <property type="entry name" value="UBA_10"/>
</dbReference>
<dbReference type="EMBL" id="PPTA01000029">
    <property type="protein sequence ID" value="TFA97638.1"/>
    <property type="molecule type" value="Genomic_DNA"/>
</dbReference>
<dbReference type="SUPFAM" id="SSF160443">
    <property type="entry name" value="SMR domain-like"/>
    <property type="match status" value="1"/>
</dbReference>
<proteinExistence type="predicted"/>
<gene>
    <name evidence="3" type="ORF">CCMA1212_010596</name>
</gene>
<feature type="compositionally biased region" description="Basic and acidic residues" evidence="1">
    <location>
        <begin position="199"/>
        <end position="209"/>
    </location>
</feature>
<feature type="domain" description="Smr" evidence="2">
    <location>
        <begin position="444"/>
        <end position="525"/>
    </location>
</feature>
<dbReference type="PANTHER" id="PTHR46535:SF1">
    <property type="entry name" value="NEDD4-BINDING PROTEIN 2"/>
    <property type="match status" value="1"/>
</dbReference>
<keyword evidence="4" id="KW-1185">Reference proteome</keyword>
<feature type="non-terminal residue" evidence="3">
    <location>
        <position position="525"/>
    </location>
</feature>
<evidence type="ECO:0000313" key="4">
    <source>
        <dbReference type="Proteomes" id="UP001642720"/>
    </source>
</evidence>
<protein>
    <recommendedName>
        <fullName evidence="2">Smr domain-containing protein</fullName>
    </recommendedName>
</protein>
<dbReference type="GeneID" id="300582083"/>
<dbReference type="InterPro" id="IPR036063">
    <property type="entry name" value="Smr_dom_sf"/>
</dbReference>
<dbReference type="InterPro" id="IPR002625">
    <property type="entry name" value="Smr_dom"/>
</dbReference>
<sequence length="525" mass="56967">MSNTTGSSKLQQLLDSFRSSLDDSLVVAIAGDYDLSTETGYEGARSTLDSLAQHAAIEEASSLNPEGVFRYTDLGDQSLIDGTAPTSGFSQVINEIQDVRSNHDGTATQLPCDDKSTVDGELPIAESIESDVVQLQALFPEIKSLDIRHALVDANGVVAVALDTLLSVQYLQSTRQQPASSNGPLDIDESGAQPGSSSGDKDGHDRQKNETSVGDANGARTPTAIAYIAERLHMSTEEVSIMYAENGNSKSATVIGILEQHLMQGLKPPTNEEKKAVGNLRQKYRNVPEDYLAVIVQITGPMSAHSLELVSLANSYFTKKSMNRRLDLGYRLTPLPHEDIEGLTGIAVDKPADRRGLYQRSTPVAKTDVDLTRILQTSSSLQKQRQDATASAASLYRRGSSNPLYRQAAGYYAQEAREHARRAQEVTSAAADIHVNQQSTDTTVDLHGVSVLDGVRIARQRTVDWWQALRKSREQQLPEQSLTIITGVGHHSTGGVSPLRKAVAAALKRDGWKFRVETGKFIITS</sequence>